<dbReference type="OrthoDB" id="3696856at2"/>
<dbReference type="InterPro" id="IPR007278">
    <property type="entry name" value="DUF397"/>
</dbReference>
<organism evidence="2 3">
    <name type="scientific">Gandjariella thermophila</name>
    <dbReference type="NCBI Taxonomy" id="1931992"/>
    <lineage>
        <taxon>Bacteria</taxon>
        <taxon>Bacillati</taxon>
        <taxon>Actinomycetota</taxon>
        <taxon>Actinomycetes</taxon>
        <taxon>Pseudonocardiales</taxon>
        <taxon>Pseudonocardiaceae</taxon>
        <taxon>Gandjariella</taxon>
    </lineage>
</organism>
<proteinExistence type="predicted"/>
<comment type="caution">
    <text evidence="2">The sequence shown here is derived from an EMBL/GenBank/DDBJ whole genome shotgun (WGS) entry which is preliminary data.</text>
</comment>
<evidence type="ECO:0000259" key="1">
    <source>
        <dbReference type="Pfam" id="PF04149"/>
    </source>
</evidence>
<protein>
    <recommendedName>
        <fullName evidence="1">DUF397 domain-containing protein</fullName>
    </recommendedName>
</protein>
<dbReference type="EMBL" id="BJFL01000020">
    <property type="protein sequence ID" value="GDY32055.1"/>
    <property type="molecule type" value="Genomic_DNA"/>
</dbReference>
<evidence type="ECO:0000313" key="2">
    <source>
        <dbReference type="EMBL" id="GDY32055.1"/>
    </source>
</evidence>
<dbReference type="AlphaFoldDB" id="A0A4D4J5S4"/>
<evidence type="ECO:0000313" key="3">
    <source>
        <dbReference type="Proteomes" id="UP000298860"/>
    </source>
</evidence>
<feature type="domain" description="DUF397" evidence="1">
    <location>
        <begin position="6"/>
        <end position="50"/>
    </location>
</feature>
<name>A0A4D4J5S4_9PSEU</name>
<sequence>MTTQIRWRKPRHSTGTNSCVEVAGTLDQIRDSKNPDGPILRVDVAEFVAAVKAGRFPR</sequence>
<dbReference type="RefSeq" id="WP_137815093.1">
    <property type="nucleotide sequence ID" value="NZ_BJFL01000020.1"/>
</dbReference>
<dbReference type="Pfam" id="PF04149">
    <property type="entry name" value="DUF397"/>
    <property type="match status" value="1"/>
</dbReference>
<gene>
    <name evidence="2" type="ORF">GTS_36880</name>
</gene>
<dbReference type="Proteomes" id="UP000298860">
    <property type="component" value="Unassembled WGS sequence"/>
</dbReference>
<keyword evidence="3" id="KW-1185">Reference proteome</keyword>
<accession>A0A4D4J5S4</accession>
<reference evidence="3" key="1">
    <citation type="submission" date="2019-04" db="EMBL/GenBank/DDBJ databases">
        <title>Draft genome sequence of Pseudonocardiaceae bacterium SL3-2-4.</title>
        <authorList>
            <person name="Ningsih F."/>
            <person name="Yokota A."/>
            <person name="Sakai Y."/>
            <person name="Nanatani K."/>
            <person name="Yabe S."/>
            <person name="Oetari A."/>
            <person name="Sjamsuridzal W."/>
        </authorList>
    </citation>
    <scope>NUCLEOTIDE SEQUENCE [LARGE SCALE GENOMIC DNA]</scope>
    <source>
        <strain evidence="3">SL3-2-4</strain>
    </source>
</reference>